<evidence type="ECO:0000256" key="2">
    <source>
        <dbReference type="ARBA" id="ARBA00022741"/>
    </source>
</evidence>
<keyword evidence="2 7" id="KW-0547">Nucleotide-binding</keyword>
<evidence type="ECO:0000256" key="8">
    <source>
        <dbReference type="SAM" id="Coils"/>
    </source>
</evidence>
<dbReference type="InterPro" id="IPR027640">
    <property type="entry name" value="Kinesin-like_fam"/>
</dbReference>
<keyword evidence="12" id="KW-1185">Reference proteome</keyword>
<dbReference type="GO" id="GO:0008017">
    <property type="term" value="F:microtubule binding"/>
    <property type="evidence" value="ECO:0007669"/>
    <property type="project" value="InterPro"/>
</dbReference>
<dbReference type="PANTHER" id="PTHR47968">
    <property type="entry name" value="CENTROMERE PROTEIN E"/>
    <property type="match status" value="1"/>
</dbReference>
<keyword evidence="6" id="KW-0206">Cytoskeleton</keyword>
<reference evidence="11" key="1">
    <citation type="submission" date="2022-08" db="UniProtKB">
        <authorList>
            <consortium name="EnsemblMetazoa"/>
        </authorList>
    </citation>
    <scope>IDENTIFICATION</scope>
    <source>
        <strain evidence="11">05x7-T-G4-1.051#20</strain>
    </source>
</reference>
<organism evidence="11 12">
    <name type="scientific">Magallana gigas</name>
    <name type="common">Pacific oyster</name>
    <name type="synonym">Crassostrea gigas</name>
    <dbReference type="NCBI Taxonomy" id="29159"/>
    <lineage>
        <taxon>Eukaryota</taxon>
        <taxon>Metazoa</taxon>
        <taxon>Spiralia</taxon>
        <taxon>Lophotrochozoa</taxon>
        <taxon>Mollusca</taxon>
        <taxon>Bivalvia</taxon>
        <taxon>Autobranchia</taxon>
        <taxon>Pteriomorphia</taxon>
        <taxon>Ostreida</taxon>
        <taxon>Ostreoidea</taxon>
        <taxon>Ostreidae</taxon>
        <taxon>Magallana</taxon>
    </lineage>
</organism>
<keyword evidence="6" id="KW-0963">Cytoplasm</keyword>
<evidence type="ECO:0000256" key="7">
    <source>
        <dbReference type="PROSITE-ProRule" id="PRU00283"/>
    </source>
</evidence>
<feature type="compositionally biased region" description="Basic and acidic residues" evidence="9">
    <location>
        <begin position="2219"/>
        <end position="2244"/>
    </location>
</feature>
<proteinExistence type="inferred from homology"/>
<dbReference type="SUPFAM" id="SSF52540">
    <property type="entry name" value="P-loop containing nucleoside triphosphate hydrolases"/>
    <property type="match status" value="1"/>
</dbReference>
<dbReference type="EnsemblMetazoa" id="G2340.1">
    <property type="protein sequence ID" value="G2340.1:cds"/>
    <property type="gene ID" value="G2340"/>
</dbReference>
<evidence type="ECO:0000259" key="10">
    <source>
        <dbReference type="PROSITE" id="PS50067"/>
    </source>
</evidence>
<feature type="coiled-coil region" evidence="8">
    <location>
        <begin position="1332"/>
        <end position="1380"/>
    </location>
</feature>
<name>A0A8W8KJD0_MAGGI</name>
<keyword evidence="3 7" id="KW-0067">ATP-binding</keyword>
<evidence type="ECO:0000256" key="6">
    <source>
        <dbReference type="ARBA" id="ARBA00023212"/>
    </source>
</evidence>
<feature type="domain" description="Kinesin motor" evidence="10">
    <location>
        <begin position="3"/>
        <end position="320"/>
    </location>
</feature>
<feature type="region of interest" description="Disordered" evidence="9">
    <location>
        <begin position="1170"/>
        <end position="1196"/>
    </location>
</feature>
<dbReference type="SMART" id="SM00129">
    <property type="entry name" value="KISc"/>
    <property type="match status" value="1"/>
</dbReference>
<evidence type="ECO:0000256" key="4">
    <source>
        <dbReference type="ARBA" id="ARBA00023054"/>
    </source>
</evidence>
<dbReference type="GO" id="GO:0005874">
    <property type="term" value="C:microtubule"/>
    <property type="evidence" value="ECO:0007669"/>
    <property type="project" value="TreeGrafter"/>
</dbReference>
<feature type="region of interest" description="Disordered" evidence="9">
    <location>
        <begin position="2095"/>
        <end position="2116"/>
    </location>
</feature>
<dbReference type="PROSITE" id="PS00411">
    <property type="entry name" value="KINESIN_MOTOR_1"/>
    <property type="match status" value="1"/>
</dbReference>
<dbReference type="Gene3D" id="3.40.850.10">
    <property type="entry name" value="Kinesin motor domain"/>
    <property type="match status" value="1"/>
</dbReference>
<keyword evidence="5 7" id="KW-0505">Motor protein</keyword>
<feature type="region of interest" description="Disordered" evidence="9">
    <location>
        <begin position="1276"/>
        <end position="1306"/>
    </location>
</feature>
<dbReference type="Proteomes" id="UP000005408">
    <property type="component" value="Unassembled WGS sequence"/>
</dbReference>
<feature type="coiled-coil region" evidence="8">
    <location>
        <begin position="957"/>
        <end position="1059"/>
    </location>
</feature>
<dbReference type="SUPFAM" id="SSF57997">
    <property type="entry name" value="Tropomyosin"/>
    <property type="match status" value="1"/>
</dbReference>
<feature type="coiled-coil region" evidence="8">
    <location>
        <begin position="1202"/>
        <end position="1264"/>
    </location>
</feature>
<comment type="similarity">
    <text evidence="7">Belongs to the TRAFAC class myosin-kinesin ATPase superfamily. Kinesin family.</text>
</comment>
<feature type="coiled-coil region" evidence="8">
    <location>
        <begin position="2052"/>
        <end position="2079"/>
    </location>
</feature>
<dbReference type="CDD" id="cd01374">
    <property type="entry name" value="KISc_CENP_E"/>
    <property type="match status" value="1"/>
</dbReference>
<protein>
    <recommendedName>
        <fullName evidence="10">Kinesin motor domain-containing protein</fullName>
    </recommendedName>
</protein>
<sequence length="2244" mass="261013">MDNIQVAIRVRPLIAKETNLGQQEVWNVKENTLEPLDQNGKPGVPYTFDRIFDDHMTTYDLFQEIAKPIIDAAVQGFHGTIFAYGQSSSGKTFTMTGSNMQPGIIKLAVNEIFSRINNIPDREYLVRCCYMEIYNEKVSDLLSSEDKIIKIQEDTERNVNVIGVEERYVMNENDLNAVLKEGEARRHMAETKQNDRSSRSHCILRVIIESRQVDDESAVMVAHLNFVDLAGSEKAGENTGDRFREGCSINKSLFTLARIIAKLSEGVSNQHIGYRDSKLTRILQNALGGNSKTAIIATITPASLEESHSTLKFASRAKTISNKPKVNEVLSDAALLKRSRMEIQKLQEKINAMENRDVSELKGEKEDLEKKLREKEEMEQKYHDLLNSLKYVIQSGTTQQKETIPQSKRRKTWCPGKGASISSPRRFSFINRMNFFNEAEEVGIEDISPPHIRKRKSDGKYTEPVEKKHVSFPADPVKIEEDDEAFIIDPLARELLDMQDKYENLMRDYEELKKEKMEMDEYHCLELETNKEGMERVEQLEEKEKNNKEEIEKLRKQLADLEEKFLEKSQTMKSMEDKMNVLSDENFHLEHRLQIQNKKVTEYQSELDGVWKQTEEGEEGNSEVKRLKLTNEQLNSELEKYQSSNEELKSEMEKLKEVQSLQFQEVEKLKSAEGELKEYQATVKTLQSKVHELEMTIKMFEETVQEFQVETKHLQSLVDEKTQELEEQKARTEHHVDNSDQIQEFQQKMKSLEEEIQQHLLEKENLKAKTQDLENTLEKMGDNLNCVKDDKTTDGELENMRIKYDEANRTITELEKKLEDHLDEVRKLSGVREEKQEDFENRLSKRENEKEGRRKSREISKSAQSVRIEELEAELQETTRKHCEEMEHVRKELTESSETLQTVEKEQCTRCLGMNENDNETVHHSQPKDKDVEKLDKSMNVSLEEADGEKENTSLVRFRNDEEIVRLEEKIEELQEKIAVMEQEKENLKDPAELMSQFQNIVEVMKKEHAKEIQKMQEDCEFKQDNGLQDELEYLQNKCQELSQTVNEKEALCEELKVAVTDKEALCVELHEKIMQSGNLVRHQENDTCINCQKYMEEINDSQKQLAVKKEELENLEESIRKFKEENENVHNQKSEISPLQDELKTLQNQLNENECKISRLQEENESLLESANLNQSPRHRSESSSRMNQTQSDSMDYTEMCERLSLENMSLQERVEELQEEVGSLQDQIKHYQQEVECLEDTLKEAQEENKVSQNKMWELEEKLIAQTGQIVKETTESQETQTEDLNVGRPHCEEQASQTEGVQEDTQRGLQEKMFVSDGSQLEVVDHGKSQREEELIQELALLKEQYEGQDQAKSQREEELIQELALLKEQYEGQDQAKSQREEELIQELALLKEQYEGDGEAKSQREETLMQELTSLQSQHEELEEKLQDVTKNWEDAEEKVLELTHCLEVTKEEIDNMTQRLEKSETEVQNYQRQIESLQRSMADMTDQKEHEYLSNQCQELEMKIKTMTNENENLHTTVAEKEKQVSNLKQQICLLEETQMDFQTELQKLEVEKKSLEETVLNQSKLTSVDDQNEKIYNLEEKLEALASENGKLKAEIDEKKKEYAKQEDVLQTRWERVMELSDEVSSVREAMEEVEQSLSSASEEIHGLKLRNLQLESTVREKEGEVSDLQEQCQFLETEVESLRSEVNNLNEELSQALDRNVSSSGQDEIESKIAEKESLISSLQSQLQAVESELKANEEKVKNITSSVQDEVEEKITLKDKEIESLRIQLEALQNKLKAKDADLQLAYNQSISSSGQEEKFQERMNKKEHELQSLQTKLMDLQAQVEKEGVQELHYTISQLESKVEQYSQRNRELQQSLIKLEAGASVPQTLQKEMEKVRNENETLKKERELFQLEEKMKRSKLVSEFNSQRMTIKKHEKTIQELLKELDEVDSKAVEKEVLDKLAREEKENDRLWASIEAKEKEIRHLKGYQSQTVDLAKQVAELERNKKELEAKLRESKKATEKSDEEIFTPHARELADKKREVFALRMELEKVKDSAKDREQAYGETVDRYEKRISSLKNEIRRLQQDNETSVLVPCSMKKTLFEEPTEKPCNTSSQSNVSSSEAGVSYKASCSGAVDQYSNLLLKNENKRLEKDNKKLVAKLTQLEAELKRYKENRKKSEEKEKISEGKEKMSSVVKKEPLEDSKLTQLDFSIPKAPVSVQVQSGFRKVEPSSKRKELSTEDIDSKDQCATQ</sequence>
<feature type="compositionally biased region" description="Polar residues" evidence="9">
    <location>
        <begin position="1185"/>
        <end position="1196"/>
    </location>
</feature>
<feature type="compositionally biased region" description="Low complexity" evidence="9">
    <location>
        <begin position="2106"/>
        <end position="2116"/>
    </location>
</feature>
<feature type="region of interest" description="Disordered" evidence="9">
    <location>
        <begin position="2216"/>
        <end position="2244"/>
    </location>
</feature>
<dbReference type="InterPro" id="IPR027417">
    <property type="entry name" value="P-loop_NTPase"/>
</dbReference>
<dbReference type="GO" id="GO:0007018">
    <property type="term" value="P:microtubule-based movement"/>
    <property type="evidence" value="ECO:0007669"/>
    <property type="project" value="InterPro"/>
</dbReference>
<dbReference type="PANTHER" id="PTHR47968:SF75">
    <property type="entry name" value="CENTROMERE-ASSOCIATED PROTEIN E"/>
    <property type="match status" value="1"/>
</dbReference>
<feature type="region of interest" description="Disordered" evidence="9">
    <location>
        <begin position="832"/>
        <end position="865"/>
    </location>
</feature>
<dbReference type="Pfam" id="PF00225">
    <property type="entry name" value="Kinesin"/>
    <property type="match status" value="1"/>
</dbReference>
<keyword evidence="4 8" id="KW-0175">Coiled coil</keyword>
<evidence type="ECO:0000313" key="12">
    <source>
        <dbReference type="Proteomes" id="UP000005408"/>
    </source>
</evidence>
<comment type="subcellular location">
    <subcellularLocation>
        <location evidence="1">Cytoplasm</location>
        <location evidence="1">Cytoskeleton</location>
    </subcellularLocation>
</comment>
<feature type="compositionally biased region" description="Basic and acidic residues" evidence="9">
    <location>
        <begin position="832"/>
        <end position="860"/>
    </location>
</feature>
<feature type="coiled-coil region" evidence="8">
    <location>
        <begin position="1410"/>
        <end position="1950"/>
    </location>
</feature>
<evidence type="ECO:0000256" key="5">
    <source>
        <dbReference type="ARBA" id="ARBA00023175"/>
    </source>
</evidence>
<dbReference type="GO" id="GO:0003777">
    <property type="term" value="F:microtubule motor activity"/>
    <property type="evidence" value="ECO:0007669"/>
    <property type="project" value="InterPro"/>
</dbReference>
<evidence type="ECO:0000313" key="11">
    <source>
        <dbReference type="EnsemblMetazoa" id="G2340.1:cds"/>
    </source>
</evidence>
<dbReference type="GO" id="GO:0000278">
    <property type="term" value="P:mitotic cell cycle"/>
    <property type="evidence" value="ECO:0007669"/>
    <property type="project" value="TreeGrafter"/>
</dbReference>
<evidence type="ECO:0000256" key="9">
    <source>
        <dbReference type="SAM" id="MobiDB-lite"/>
    </source>
</evidence>
<feature type="coiled-coil region" evidence="8">
    <location>
        <begin position="492"/>
        <end position="578"/>
    </location>
</feature>
<feature type="coiled-coil region" evidence="8">
    <location>
        <begin position="1977"/>
        <end position="2018"/>
    </location>
</feature>
<dbReference type="FunFam" id="3.40.850.10:FF:000177">
    <property type="entry name" value="Kinesin-like protein"/>
    <property type="match status" value="1"/>
</dbReference>
<dbReference type="PRINTS" id="PR00380">
    <property type="entry name" value="KINESINHEAVY"/>
</dbReference>
<feature type="region of interest" description="Disordered" evidence="9">
    <location>
        <begin position="2162"/>
        <end position="2192"/>
    </location>
</feature>
<evidence type="ECO:0000256" key="3">
    <source>
        <dbReference type="ARBA" id="ARBA00022840"/>
    </source>
</evidence>
<feature type="binding site" evidence="7">
    <location>
        <begin position="85"/>
        <end position="92"/>
    </location>
    <ligand>
        <name>ATP</name>
        <dbReference type="ChEBI" id="CHEBI:30616"/>
    </ligand>
</feature>
<dbReference type="PROSITE" id="PS50067">
    <property type="entry name" value="KINESIN_MOTOR_2"/>
    <property type="match status" value="1"/>
</dbReference>
<dbReference type="InterPro" id="IPR036961">
    <property type="entry name" value="Kinesin_motor_dom_sf"/>
</dbReference>
<dbReference type="InterPro" id="IPR019821">
    <property type="entry name" value="Kinesin_motor_CS"/>
</dbReference>
<dbReference type="InterPro" id="IPR001752">
    <property type="entry name" value="Kinesin_motor_dom"/>
</dbReference>
<feature type="coiled-coil region" evidence="8">
    <location>
        <begin position="336"/>
        <end position="388"/>
    </location>
</feature>
<accession>A0A8W8KJD0</accession>
<evidence type="ECO:0000256" key="1">
    <source>
        <dbReference type="ARBA" id="ARBA00004245"/>
    </source>
</evidence>
<dbReference type="Gene3D" id="1.10.287.1490">
    <property type="match status" value="2"/>
</dbReference>
<dbReference type="GO" id="GO:0005524">
    <property type="term" value="F:ATP binding"/>
    <property type="evidence" value="ECO:0007669"/>
    <property type="project" value="UniProtKB-UniRule"/>
</dbReference>